<accession>A0A4P9VWV5</accession>
<dbReference type="Gene3D" id="3.30.70.920">
    <property type="match status" value="2"/>
</dbReference>
<proteinExistence type="predicted"/>
<gene>
    <name evidence="2" type="ORF">B9G39_24625</name>
</gene>
<sequence>MNKWQEFIVSTKLGFFILVDAGDNDVHKIREELLQIDEIILVHCLIGPDDLICYGEASSLAALKEVVTFKLAHLIEDKFNPISHTQTSLSLEYFGEQLTAESHGHPTNTAAWILADINISGAINISERLLSKHPEIKSAHALLGSHDTLFYVEADDLDRLMEVIDDGVRILRGIGNEGKSVKALSRTDTRLVLMK</sequence>
<comment type="caution">
    <text evidence="2">The sequence shown here is derived from an EMBL/GenBank/DDBJ whole genome shotgun (WGS) entry which is preliminary data.</text>
</comment>
<dbReference type="SUPFAM" id="SSF54909">
    <property type="entry name" value="Dimeric alpha+beta barrel"/>
    <property type="match status" value="2"/>
</dbReference>
<dbReference type="AlphaFoldDB" id="A0A4P9VWV5"/>
<protein>
    <recommendedName>
        <fullName evidence="1">Transcription regulator AsnC/Lrp ligand binding domain-containing protein</fullName>
    </recommendedName>
</protein>
<keyword evidence="3" id="KW-1185">Reference proteome</keyword>
<evidence type="ECO:0000313" key="2">
    <source>
        <dbReference type="EMBL" id="RDH46380.1"/>
    </source>
</evidence>
<dbReference type="InterPro" id="IPR011008">
    <property type="entry name" value="Dimeric_a/b-barrel"/>
</dbReference>
<evidence type="ECO:0000259" key="1">
    <source>
        <dbReference type="Pfam" id="PF01037"/>
    </source>
</evidence>
<dbReference type="InterPro" id="IPR019887">
    <property type="entry name" value="Tscrpt_reg_AsnC/Lrp_C"/>
</dbReference>
<name>A0A4P9VWV5_9GAMM</name>
<evidence type="ECO:0000313" key="3">
    <source>
        <dbReference type="Proteomes" id="UP000257039"/>
    </source>
</evidence>
<reference evidence="2 3" key="1">
    <citation type="submission" date="2017-04" db="EMBL/GenBank/DDBJ databases">
        <title>Draft genome sequence of Zooshikella ganghwensis VG4 isolated from Red Sea sediments.</title>
        <authorList>
            <person name="Rehman Z."/>
            <person name="Alam I."/>
            <person name="Kamau A."/>
            <person name="Bajic V."/>
            <person name="Leiknes T."/>
        </authorList>
    </citation>
    <scope>NUCLEOTIDE SEQUENCE [LARGE SCALE GENOMIC DNA]</scope>
    <source>
        <strain evidence="2 3">VG4</strain>
    </source>
</reference>
<dbReference type="Pfam" id="PF01037">
    <property type="entry name" value="AsnC_trans_reg"/>
    <property type="match status" value="1"/>
</dbReference>
<dbReference type="EMBL" id="NDXW01000001">
    <property type="protein sequence ID" value="RDH46380.1"/>
    <property type="molecule type" value="Genomic_DNA"/>
</dbReference>
<dbReference type="Proteomes" id="UP000257039">
    <property type="component" value="Unassembled WGS sequence"/>
</dbReference>
<organism evidence="2 3">
    <name type="scientific">Zooshikella ganghwensis</name>
    <dbReference type="NCBI Taxonomy" id="202772"/>
    <lineage>
        <taxon>Bacteria</taxon>
        <taxon>Pseudomonadati</taxon>
        <taxon>Pseudomonadota</taxon>
        <taxon>Gammaproteobacteria</taxon>
        <taxon>Oceanospirillales</taxon>
        <taxon>Zooshikellaceae</taxon>
        <taxon>Zooshikella</taxon>
    </lineage>
</organism>
<feature type="domain" description="Transcription regulator AsnC/Lrp ligand binding" evidence="1">
    <location>
        <begin position="127"/>
        <end position="175"/>
    </location>
</feature>